<dbReference type="PROSITE" id="PS51192">
    <property type="entry name" value="HELICASE_ATP_BIND_1"/>
    <property type="match status" value="1"/>
</dbReference>
<dbReference type="InterPro" id="IPR001650">
    <property type="entry name" value="Helicase_C-like"/>
</dbReference>
<evidence type="ECO:0000256" key="6">
    <source>
        <dbReference type="RuleBase" id="RU000492"/>
    </source>
</evidence>
<protein>
    <recommendedName>
        <fullName evidence="7">ATP-dependent RNA helicase</fullName>
        <ecNumber evidence="7">3.6.4.13</ecNumber>
    </recommendedName>
</protein>
<evidence type="ECO:0000313" key="12">
    <source>
        <dbReference type="EMBL" id="GIM07343.1"/>
    </source>
</evidence>
<dbReference type="SUPFAM" id="SSF52540">
    <property type="entry name" value="P-loop containing nucleoside triphosphate hydrolases"/>
    <property type="match status" value="1"/>
</dbReference>
<evidence type="ECO:0000256" key="7">
    <source>
        <dbReference type="RuleBase" id="RU365068"/>
    </source>
</evidence>
<dbReference type="EC" id="3.6.4.13" evidence="7"/>
<dbReference type="Pfam" id="PF00270">
    <property type="entry name" value="DEAD"/>
    <property type="match status" value="1"/>
</dbReference>
<feature type="region of interest" description="Disordered" evidence="8">
    <location>
        <begin position="519"/>
        <end position="540"/>
    </location>
</feature>
<dbReference type="InterPro" id="IPR014001">
    <property type="entry name" value="Helicase_ATP-bd"/>
</dbReference>
<dbReference type="Pfam" id="PF00271">
    <property type="entry name" value="Helicase_C"/>
    <property type="match status" value="1"/>
</dbReference>
<keyword evidence="13" id="KW-1185">Reference proteome</keyword>
<evidence type="ECO:0000256" key="8">
    <source>
        <dbReference type="SAM" id="MobiDB-lite"/>
    </source>
</evidence>
<feature type="domain" description="Helicase ATP-binding" evidence="9">
    <location>
        <begin position="136"/>
        <end position="318"/>
    </location>
</feature>
<dbReference type="Proteomes" id="UP000747110">
    <property type="component" value="Unassembled WGS sequence"/>
</dbReference>
<evidence type="ECO:0000256" key="2">
    <source>
        <dbReference type="ARBA" id="ARBA00022801"/>
    </source>
</evidence>
<dbReference type="AlphaFoldDB" id="A0A8J4CU42"/>
<dbReference type="CDD" id="cd18787">
    <property type="entry name" value="SF2_C_DEAD"/>
    <property type="match status" value="1"/>
</dbReference>
<evidence type="ECO:0000256" key="5">
    <source>
        <dbReference type="ARBA" id="ARBA00022884"/>
    </source>
</evidence>
<dbReference type="InterPro" id="IPR027417">
    <property type="entry name" value="P-loop_NTPase"/>
</dbReference>
<gene>
    <name evidence="11" type="ORF">Vretifemale_14928</name>
    <name evidence="12" type="ORF">Vretimale_11490</name>
</gene>
<comment type="caution">
    <text evidence="11">The sequence shown here is derived from an EMBL/GenBank/DDBJ whole genome shotgun (WGS) entry which is preliminary data.</text>
</comment>
<feature type="compositionally biased region" description="Low complexity" evidence="8">
    <location>
        <begin position="519"/>
        <end position="529"/>
    </location>
</feature>
<comment type="function">
    <text evidence="7">RNA helicase.</text>
</comment>
<keyword evidence="4 6" id="KW-0067">ATP-binding</keyword>
<evidence type="ECO:0000256" key="4">
    <source>
        <dbReference type="ARBA" id="ARBA00022840"/>
    </source>
</evidence>
<evidence type="ECO:0000313" key="11">
    <source>
        <dbReference type="EMBL" id="GIL86675.1"/>
    </source>
</evidence>
<keyword evidence="3 6" id="KW-0347">Helicase</keyword>
<dbReference type="EMBL" id="BNCQ01000024">
    <property type="protein sequence ID" value="GIM07343.1"/>
    <property type="molecule type" value="Genomic_DNA"/>
</dbReference>
<comment type="catalytic activity">
    <reaction evidence="7">
        <text>ATP + H2O = ADP + phosphate + H(+)</text>
        <dbReference type="Rhea" id="RHEA:13065"/>
        <dbReference type="ChEBI" id="CHEBI:15377"/>
        <dbReference type="ChEBI" id="CHEBI:15378"/>
        <dbReference type="ChEBI" id="CHEBI:30616"/>
        <dbReference type="ChEBI" id="CHEBI:43474"/>
        <dbReference type="ChEBI" id="CHEBI:456216"/>
        <dbReference type="EC" id="3.6.4.13"/>
    </reaction>
</comment>
<comment type="similarity">
    <text evidence="6">Belongs to the DEAD box helicase family.</text>
</comment>
<keyword evidence="5 7" id="KW-0694">RNA-binding</keyword>
<organism evidence="11 13">
    <name type="scientific">Volvox reticuliferus</name>
    <dbReference type="NCBI Taxonomy" id="1737510"/>
    <lineage>
        <taxon>Eukaryota</taxon>
        <taxon>Viridiplantae</taxon>
        <taxon>Chlorophyta</taxon>
        <taxon>core chlorophytes</taxon>
        <taxon>Chlorophyceae</taxon>
        <taxon>CS clade</taxon>
        <taxon>Chlamydomonadales</taxon>
        <taxon>Volvocaceae</taxon>
        <taxon>Volvox</taxon>
    </lineage>
</organism>
<dbReference type="InterPro" id="IPR011545">
    <property type="entry name" value="DEAD/DEAH_box_helicase_dom"/>
</dbReference>
<evidence type="ECO:0000259" key="10">
    <source>
        <dbReference type="PROSITE" id="PS51194"/>
    </source>
</evidence>
<keyword evidence="2 6" id="KW-0378">Hydrolase</keyword>
<feature type="domain" description="Helicase C-terminal" evidence="10">
    <location>
        <begin position="351"/>
        <end position="496"/>
    </location>
</feature>
<evidence type="ECO:0000256" key="3">
    <source>
        <dbReference type="ARBA" id="ARBA00022806"/>
    </source>
</evidence>
<feature type="region of interest" description="Disordered" evidence="8">
    <location>
        <begin position="689"/>
        <end position="745"/>
    </location>
</feature>
<sequence length="745" mass="81351">MRPLTLQRRGPSLSRSVNAQRIPPYNFHIIKHLPLSFGPCPRPPSLCEAATGSTPAAQRKHHHRLKEDAYLKTLDSEVLITVSQSGDEDVTLPPLVDKHYLSNTKFADLKIAPDSKRALAEVLRYDHCSLVQAAAIPKCLGPEDVIAKAKTGTGKTLAFIIPTIEKVLAHRAPRGKVSALVLSPTRELARQIQAETTKILTFHQSLRSMVVYGGVDTRRNIQALAARMPDILIATPGRCWDLMNQAENRSLNSMLSHVGVLVLDEADNLLDMGFRPQILRILGGMPPTSRRQTFLFSATFPADVRDLAGVALKRQHEYVDAVGEDVATPTQVDASSLVVPIEQLRGQLVALLAQHMVQDPEYKIIVFLPTAFLTAYFAKLFSVAGLNGVVAIHSRMSQGQRDRASAEFRSGSRKVLFSSDVSARGVDYPNVTLVLQFGAPSNREQYIHRAGRTGRAGQAGRCVLLIGDHEAAFLEHLNGLDIKQLSPLPAPFEDFDIGDVVYNSREGGDVEGLLPGRAVQQGQQKRGWQPPGGGRGGGVEREVQGRYGEVMAAELAREPSRVLRRAAGLMGQELQLRAFASLLGYYRGHELFRKSLPPARLVAIVNEYAVSVMGCPEPPALTPAWVRKLGFKMELPGLVLAGPAAATATSGHRQSRSKPDAGSHRNGGTLWQHMNEGGREGQVAAFHQERQATREVQSGGDIGNGGEVRKVRRRERWLPPPHGPHADPSGHGRARGNESGRTNRR</sequence>
<dbReference type="GO" id="GO:0005524">
    <property type="term" value="F:ATP binding"/>
    <property type="evidence" value="ECO:0007669"/>
    <property type="project" value="UniProtKB-UniRule"/>
</dbReference>
<dbReference type="PROSITE" id="PS51194">
    <property type="entry name" value="HELICASE_CTER"/>
    <property type="match status" value="1"/>
</dbReference>
<dbReference type="Proteomes" id="UP000722791">
    <property type="component" value="Unassembled WGS sequence"/>
</dbReference>
<evidence type="ECO:0000313" key="13">
    <source>
        <dbReference type="Proteomes" id="UP000747110"/>
    </source>
</evidence>
<proteinExistence type="inferred from homology"/>
<reference evidence="11" key="1">
    <citation type="journal article" date="2021" name="Proc. Natl. Acad. Sci. U.S.A.">
        <title>Three genomes in the algal genus Volvox reveal the fate of a haploid sex-determining region after a transition to homothallism.</title>
        <authorList>
            <person name="Yamamoto K."/>
            <person name="Hamaji T."/>
            <person name="Kawai-Toyooka H."/>
            <person name="Matsuzaki R."/>
            <person name="Takahashi F."/>
            <person name="Nishimura Y."/>
            <person name="Kawachi M."/>
            <person name="Noguchi H."/>
            <person name="Minakuchi Y."/>
            <person name="Umen J.G."/>
            <person name="Toyoda A."/>
            <person name="Nozaki H."/>
        </authorList>
    </citation>
    <scope>NUCLEOTIDE SEQUENCE</scope>
    <source>
        <strain evidence="12">NIES-3785</strain>
        <strain evidence="11">NIES-3786</strain>
    </source>
</reference>
<dbReference type="OrthoDB" id="551188at2759"/>
<name>A0A8J4CU42_9CHLO</name>
<keyword evidence="1 6" id="KW-0547">Nucleotide-binding</keyword>
<dbReference type="GO" id="GO:0003724">
    <property type="term" value="F:RNA helicase activity"/>
    <property type="evidence" value="ECO:0007669"/>
    <property type="project" value="UniProtKB-EC"/>
</dbReference>
<feature type="compositionally biased region" description="Basic and acidic residues" evidence="8">
    <location>
        <begin position="724"/>
        <end position="738"/>
    </location>
</feature>
<dbReference type="GO" id="GO:0003723">
    <property type="term" value="F:RNA binding"/>
    <property type="evidence" value="ECO:0007669"/>
    <property type="project" value="UniProtKB-UniRule"/>
</dbReference>
<dbReference type="SMART" id="SM00487">
    <property type="entry name" value="DEXDc"/>
    <property type="match status" value="1"/>
</dbReference>
<dbReference type="PROSITE" id="PS00039">
    <property type="entry name" value="DEAD_ATP_HELICASE"/>
    <property type="match status" value="1"/>
</dbReference>
<accession>A0A8J4CU42</accession>
<dbReference type="Gene3D" id="3.40.50.300">
    <property type="entry name" value="P-loop containing nucleotide triphosphate hydrolases"/>
    <property type="match status" value="2"/>
</dbReference>
<comment type="domain">
    <text evidence="7">The Q motif is unique to and characteristic of the DEAD box family of RNA helicases and controls ATP binding and hydrolysis.</text>
</comment>
<feature type="region of interest" description="Disordered" evidence="8">
    <location>
        <begin position="646"/>
        <end position="674"/>
    </location>
</feature>
<dbReference type="PANTHER" id="PTHR24031">
    <property type="entry name" value="RNA HELICASE"/>
    <property type="match status" value="1"/>
</dbReference>
<dbReference type="SMART" id="SM00490">
    <property type="entry name" value="HELICc"/>
    <property type="match status" value="1"/>
</dbReference>
<dbReference type="InterPro" id="IPR000629">
    <property type="entry name" value="RNA-helicase_DEAD-box_CS"/>
</dbReference>
<evidence type="ECO:0000259" key="9">
    <source>
        <dbReference type="PROSITE" id="PS51192"/>
    </source>
</evidence>
<evidence type="ECO:0000256" key="1">
    <source>
        <dbReference type="ARBA" id="ARBA00022741"/>
    </source>
</evidence>
<dbReference type="GO" id="GO:0016787">
    <property type="term" value="F:hydrolase activity"/>
    <property type="evidence" value="ECO:0007669"/>
    <property type="project" value="UniProtKB-KW"/>
</dbReference>
<dbReference type="EMBL" id="BNCP01000036">
    <property type="protein sequence ID" value="GIL86675.1"/>
    <property type="molecule type" value="Genomic_DNA"/>
</dbReference>